<dbReference type="AlphaFoldDB" id="A0AAV7S2Y0"/>
<dbReference type="EMBL" id="JANPWB010000009">
    <property type="protein sequence ID" value="KAJ1158347.1"/>
    <property type="molecule type" value="Genomic_DNA"/>
</dbReference>
<comment type="caution">
    <text evidence="1">The sequence shown here is derived from an EMBL/GenBank/DDBJ whole genome shotgun (WGS) entry which is preliminary data.</text>
</comment>
<sequence>MRNQPPPPAKCKRCVRALELLIQTKASLRVTKDGKVRCVSGCPRQWFFRLSSLGRTTKPGLRRQQDDVTRKTTNWKAHFPKVYPLFPDNHEDFPVTGGSLRLQFLPNGLPVDSRNASLRVKLK</sequence>
<dbReference type="Proteomes" id="UP001066276">
    <property type="component" value="Chromosome 5"/>
</dbReference>
<name>A0AAV7S2Y0_PLEWA</name>
<protein>
    <submittedName>
        <fullName evidence="1">Uncharacterized protein</fullName>
    </submittedName>
</protein>
<gene>
    <name evidence="1" type="ORF">NDU88_011038</name>
</gene>
<organism evidence="1 2">
    <name type="scientific">Pleurodeles waltl</name>
    <name type="common">Iberian ribbed newt</name>
    <dbReference type="NCBI Taxonomy" id="8319"/>
    <lineage>
        <taxon>Eukaryota</taxon>
        <taxon>Metazoa</taxon>
        <taxon>Chordata</taxon>
        <taxon>Craniata</taxon>
        <taxon>Vertebrata</taxon>
        <taxon>Euteleostomi</taxon>
        <taxon>Amphibia</taxon>
        <taxon>Batrachia</taxon>
        <taxon>Caudata</taxon>
        <taxon>Salamandroidea</taxon>
        <taxon>Salamandridae</taxon>
        <taxon>Pleurodelinae</taxon>
        <taxon>Pleurodeles</taxon>
    </lineage>
</organism>
<proteinExistence type="predicted"/>
<accession>A0AAV7S2Y0</accession>
<evidence type="ECO:0000313" key="2">
    <source>
        <dbReference type="Proteomes" id="UP001066276"/>
    </source>
</evidence>
<evidence type="ECO:0000313" key="1">
    <source>
        <dbReference type="EMBL" id="KAJ1158347.1"/>
    </source>
</evidence>
<reference evidence="1" key="1">
    <citation type="journal article" date="2022" name="bioRxiv">
        <title>Sequencing and chromosome-scale assembly of the giantPleurodeles waltlgenome.</title>
        <authorList>
            <person name="Brown T."/>
            <person name="Elewa A."/>
            <person name="Iarovenko S."/>
            <person name="Subramanian E."/>
            <person name="Araus A.J."/>
            <person name="Petzold A."/>
            <person name="Susuki M."/>
            <person name="Suzuki K.-i.T."/>
            <person name="Hayashi T."/>
            <person name="Toyoda A."/>
            <person name="Oliveira C."/>
            <person name="Osipova E."/>
            <person name="Leigh N.D."/>
            <person name="Simon A."/>
            <person name="Yun M.H."/>
        </authorList>
    </citation>
    <scope>NUCLEOTIDE SEQUENCE</scope>
    <source>
        <strain evidence="1">20211129_DDA</strain>
        <tissue evidence="1">Liver</tissue>
    </source>
</reference>
<keyword evidence="2" id="KW-1185">Reference proteome</keyword>